<dbReference type="EMBL" id="CP014806">
    <property type="protein sequence ID" value="AMW99575.1"/>
    <property type="molecule type" value="Genomic_DNA"/>
</dbReference>
<accession>A0A143HDL4</accession>
<protein>
    <recommendedName>
        <fullName evidence="2">Sucrose phosphatase-like domain-containing protein</fullName>
    </recommendedName>
</protein>
<dbReference type="PANTHER" id="PTHR46521:SF4">
    <property type="entry name" value="SUCROSE-PHOSPHATASE 2-RELATED"/>
    <property type="match status" value="1"/>
</dbReference>
<dbReference type="Gene3D" id="3.90.1070.10">
    <property type="match status" value="1"/>
</dbReference>
<name>A0A143HDL4_9BACL</name>
<dbReference type="KEGG" id="rst:ATY39_08965"/>
<dbReference type="SFLD" id="SFLDG01140">
    <property type="entry name" value="C2.B:_Phosphomannomutase_and_P"/>
    <property type="match status" value="1"/>
</dbReference>
<dbReference type="OrthoDB" id="9781413at2"/>
<dbReference type="PANTHER" id="PTHR46521">
    <property type="entry name" value="SUCROSE-PHOSPHATASE 2-RELATED"/>
    <property type="match status" value="1"/>
</dbReference>
<dbReference type="GO" id="GO:0016791">
    <property type="term" value="F:phosphatase activity"/>
    <property type="evidence" value="ECO:0007669"/>
    <property type="project" value="UniProtKB-ARBA"/>
</dbReference>
<dbReference type="AlphaFoldDB" id="A0A143HDL4"/>
<dbReference type="InterPro" id="IPR006380">
    <property type="entry name" value="SPP-like_dom"/>
</dbReference>
<dbReference type="NCBIfam" id="TIGR01484">
    <property type="entry name" value="HAD-SF-IIB"/>
    <property type="match status" value="1"/>
</dbReference>
<dbReference type="STRING" id="241244.ATY39_08965"/>
<evidence type="ECO:0000259" key="2">
    <source>
        <dbReference type="Pfam" id="PF05116"/>
    </source>
</evidence>
<proteinExistence type="predicted"/>
<keyword evidence="1" id="KW-0378">Hydrolase</keyword>
<dbReference type="RefSeq" id="WP_066788775.1">
    <property type="nucleotide sequence ID" value="NZ_CP014806.1"/>
</dbReference>
<evidence type="ECO:0000313" key="3">
    <source>
        <dbReference type="EMBL" id="AMW99575.1"/>
    </source>
</evidence>
<reference evidence="3 4" key="1">
    <citation type="journal article" date="2016" name="Genome Announc.">
        <title>Whole-Genome Sequence of Rummeliibacillus stabekisii Strain PP9 Isolated from Antarctic Soil.</title>
        <authorList>
            <person name="da Mota F.F."/>
            <person name="Vollu R.E."/>
            <person name="Jurelevicius D."/>
            <person name="Seldin L."/>
        </authorList>
    </citation>
    <scope>NUCLEOTIDE SEQUENCE [LARGE SCALE GENOMIC DNA]</scope>
    <source>
        <strain evidence="3 4">PP9</strain>
    </source>
</reference>
<dbReference type="InterPro" id="IPR036412">
    <property type="entry name" value="HAD-like_sf"/>
</dbReference>
<reference evidence="4" key="2">
    <citation type="submission" date="2016-03" db="EMBL/GenBank/DDBJ databases">
        <authorList>
            <person name="Ploux O."/>
        </authorList>
    </citation>
    <scope>NUCLEOTIDE SEQUENCE [LARGE SCALE GENOMIC DNA]</scope>
    <source>
        <strain evidence="4">PP9</strain>
    </source>
</reference>
<gene>
    <name evidence="3" type="ORF">ATY39_08965</name>
</gene>
<sequence length="240" mass="26779">MNAFKNNIIATDLDNTLVGDEEALRTLLRTIEGTFSTIFITGRHKQSTLQLLEANGIPLPDILVCDAGATIYTGPEFQQDNGWKKKTQAHWQPEHIKFIMTFLPSIAKHPVPNENRLSYTIQDENIVEAAKLQLKNADIPCHCIYSSGKDFDILPEGANKGSALQYVIEQYVSETARVLAAGDSGNDEDMLTQGFPAVVVANHQPELEKLRGYPNIHFAEHEFAAGILEGWEHFYSLVKK</sequence>
<dbReference type="SUPFAM" id="SSF56784">
    <property type="entry name" value="HAD-like"/>
    <property type="match status" value="1"/>
</dbReference>
<dbReference type="SFLD" id="SFLDG01141">
    <property type="entry name" value="C2.B.1:_Sucrose_Phosphatase_Li"/>
    <property type="match status" value="1"/>
</dbReference>
<dbReference type="SFLD" id="SFLDS00003">
    <property type="entry name" value="Haloacid_Dehalogenase"/>
    <property type="match status" value="1"/>
</dbReference>
<keyword evidence="4" id="KW-1185">Reference proteome</keyword>
<dbReference type="InterPro" id="IPR006379">
    <property type="entry name" value="HAD-SF_hydro_IIB"/>
</dbReference>
<feature type="domain" description="Sucrose phosphatase-like" evidence="2">
    <location>
        <begin position="6"/>
        <end position="234"/>
    </location>
</feature>
<dbReference type="Gene3D" id="3.40.50.1000">
    <property type="entry name" value="HAD superfamily/HAD-like"/>
    <property type="match status" value="1"/>
</dbReference>
<dbReference type="InterPro" id="IPR023214">
    <property type="entry name" value="HAD_sf"/>
</dbReference>
<dbReference type="InterPro" id="IPR051518">
    <property type="entry name" value="Sucrose_Phosphatase"/>
</dbReference>
<dbReference type="Proteomes" id="UP000076021">
    <property type="component" value="Chromosome"/>
</dbReference>
<organism evidence="3 4">
    <name type="scientific">Rummeliibacillus stabekisii</name>
    <dbReference type="NCBI Taxonomy" id="241244"/>
    <lineage>
        <taxon>Bacteria</taxon>
        <taxon>Bacillati</taxon>
        <taxon>Bacillota</taxon>
        <taxon>Bacilli</taxon>
        <taxon>Bacillales</taxon>
        <taxon>Caryophanaceae</taxon>
        <taxon>Rummeliibacillus</taxon>
    </lineage>
</organism>
<evidence type="ECO:0000256" key="1">
    <source>
        <dbReference type="ARBA" id="ARBA00022801"/>
    </source>
</evidence>
<dbReference type="Pfam" id="PF05116">
    <property type="entry name" value="S6PP"/>
    <property type="match status" value="1"/>
</dbReference>
<evidence type="ECO:0000313" key="4">
    <source>
        <dbReference type="Proteomes" id="UP000076021"/>
    </source>
</evidence>